<dbReference type="InterPro" id="IPR003661">
    <property type="entry name" value="HisK_dim/P_dom"/>
</dbReference>
<evidence type="ECO:0000256" key="1">
    <source>
        <dbReference type="ARBA" id="ARBA00000085"/>
    </source>
</evidence>
<dbReference type="Gene3D" id="1.10.287.130">
    <property type="match status" value="1"/>
</dbReference>
<dbReference type="SMART" id="SM00387">
    <property type="entry name" value="HATPase_c"/>
    <property type="match status" value="1"/>
</dbReference>
<dbReference type="SMART" id="SM00388">
    <property type="entry name" value="HisKA"/>
    <property type="match status" value="1"/>
</dbReference>
<proteinExistence type="predicted"/>
<dbReference type="GO" id="GO:0000155">
    <property type="term" value="F:phosphorelay sensor kinase activity"/>
    <property type="evidence" value="ECO:0007669"/>
    <property type="project" value="InterPro"/>
</dbReference>
<dbReference type="RefSeq" id="WP_182950122.1">
    <property type="nucleotide sequence ID" value="NZ_JABEQK010000008.1"/>
</dbReference>
<keyword evidence="13" id="KW-1185">Reference proteome</keyword>
<dbReference type="InterPro" id="IPR003594">
    <property type="entry name" value="HATPase_dom"/>
</dbReference>
<comment type="catalytic activity">
    <reaction evidence="1">
        <text>ATP + protein L-histidine = ADP + protein N-phospho-L-histidine.</text>
        <dbReference type="EC" id="2.7.13.3"/>
    </reaction>
</comment>
<reference evidence="12 13" key="1">
    <citation type="submission" date="2020-04" db="EMBL/GenBank/DDBJ databases">
        <title>Description of novel Gluconacetobacter.</title>
        <authorList>
            <person name="Sombolestani A."/>
        </authorList>
    </citation>
    <scope>NUCLEOTIDE SEQUENCE [LARGE SCALE GENOMIC DNA]</scope>
    <source>
        <strain evidence="12 13">LMG 27800</strain>
    </source>
</reference>
<keyword evidence="10" id="KW-1133">Transmembrane helix</keyword>
<evidence type="ECO:0000313" key="12">
    <source>
        <dbReference type="EMBL" id="MBB2205579.1"/>
    </source>
</evidence>
<feature type="region of interest" description="Disordered" evidence="9">
    <location>
        <begin position="11"/>
        <end position="40"/>
    </location>
</feature>
<evidence type="ECO:0000256" key="2">
    <source>
        <dbReference type="ARBA" id="ARBA00012438"/>
    </source>
</evidence>
<organism evidence="12 13">
    <name type="scientific">Gluconacetobacter takamatsuzukensis</name>
    <dbReference type="NCBI Taxonomy" id="1286190"/>
    <lineage>
        <taxon>Bacteria</taxon>
        <taxon>Pseudomonadati</taxon>
        <taxon>Pseudomonadota</taxon>
        <taxon>Alphaproteobacteria</taxon>
        <taxon>Acetobacterales</taxon>
        <taxon>Acetobacteraceae</taxon>
        <taxon>Gluconacetobacter</taxon>
    </lineage>
</organism>
<dbReference type="EMBL" id="JABEQK010000008">
    <property type="protein sequence ID" value="MBB2205579.1"/>
    <property type="molecule type" value="Genomic_DNA"/>
</dbReference>
<dbReference type="Proteomes" id="UP000540556">
    <property type="component" value="Unassembled WGS sequence"/>
</dbReference>
<dbReference type="PANTHER" id="PTHR43065:SF10">
    <property type="entry name" value="PEROXIDE STRESS-ACTIVATED HISTIDINE KINASE MAK3"/>
    <property type="match status" value="1"/>
</dbReference>
<comment type="caution">
    <text evidence="12">The sequence shown here is derived from an EMBL/GenBank/DDBJ whole genome shotgun (WGS) entry which is preliminary data.</text>
</comment>
<dbReference type="SUPFAM" id="SSF47384">
    <property type="entry name" value="Homodimeric domain of signal transducing histidine kinase"/>
    <property type="match status" value="1"/>
</dbReference>
<evidence type="ECO:0000259" key="11">
    <source>
        <dbReference type="PROSITE" id="PS50109"/>
    </source>
</evidence>
<keyword evidence="4" id="KW-0808">Transferase</keyword>
<feature type="compositionally biased region" description="Low complexity" evidence="9">
    <location>
        <begin position="17"/>
        <end position="40"/>
    </location>
</feature>
<protein>
    <recommendedName>
        <fullName evidence="2">histidine kinase</fullName>
        <ecNumber evidence="2">2.7.13.3</ecNumber>
    </recommendedName>
</protein>
<dbReference type="EC" id="2.7.13.3" evidence="2"/>
<dbReference type="GO" id="GO:0005524">
    <property type="term" value="F:ATP binding"/>
    <property type="evidence" value="ECO:0007669"/>
    <property type="project" value="UniProtKB-KW"/>
</dbReference>
<evidence type="ECO:0000256" key="9">
    <source>
        <dbReference type="SAM" id="MobiDB-lite"/>
    </source>
</evidence>
<sequence>MIHRDVPFHAGATNTLQPPGAAGQPPAGPATRPKARPTAPKRLPSRFWRWQWVAASILSAFIFTITLFPSHDAFGVLYVLVVVLVADRCTPRRLRIVGGTCVALECTSFAVIHYNAPFDGQYARLALSLIATLVVTILAMRNRQAGDALAAQARLLAHADRITTLGHLTVSIAHEVNQPLSAIATFAQSGGRWLRRDAPDIPEALACLEQIRTSSARAAAIISRVRDLTRKAPVARTRLDLPSLLEDTLLLLRAELAARAIDVRRIVPPHLPAIAGDRIAIQQILMNLLLNAIQALETTTGHRRLISVLLGEDGTKDRTVRIEITDTGPGFSRLDPDHLFEPFVTTKGSGMGMGLAICRNIAAAHGGTIEARNATPRGAIVTVRLPATARAA</sequence>
<keyword evidence="5" id="KW-0547">Nucleotide-binding</keyword>
<dbReference type="PANTHER" id="PTHR43065">
    <property type="entry name" value="SENSOR HISTIDINE KINASE"/>
    <property type="match status" value="1"/>
</dbReference>
<evidence type="ECO:0000313" key="13">
    <source>
        <dbReference type="Proteomes" id="UP000540556"/>
    </source>
</evidence>
<keyword evidence="6" id="KW-0418">Kinase</keyword>
<dbReference type="Pfam" id="PF02518">
    <property type="entry name" value="HATPase_c"/>
    <property type="match status" value="1"/>
</dbReference>
<accession>A0A7W4KEN0</accession>
<dbReference type="PRINTS" id="PR00344">
    <property type="entry name" value="BCTRLSENSOR"/>
</dbReference>
<dbReference type="Gene3D" id="3.30.565.10">
    <property type="entry name" value="Histidine kinase-like ATPase, C-terminal domain"/>
    <property type="match status" value="1"/>
</dbReference>
<dbReference type="Pfam" id="PF00512">
    <property type="entry name" value="HisKA"/>
    <property type="match status" value="1"/>
</dbReference>
<dbReference type="AlphaFoldDB" id="A0A7W4KEN0"/>
<evidence type="ECO:0000256" key="6">
    <source>
        <dbReference type="ARBA" id="ARBA00022777"/>
    </source>
</evidence>
<dbReference type="PROSITE" id="PS50109">
    <property type="entry name" value="HIS_KIN"/>
    <property type="match status" value="1"/>
</dbReference>
<dbReference type="InterPro" id="IPR004358">
    <property type="entry name" value="Sig_transdc_His_kin-like_C"/>
</dbReference>
<feature type="transmembrane region" description="Helical" evidence="10">
    <location>
        <begin position="96"/>
        <end position="116"/>
    </location>
</feature>
<evidence type="ECO:0000256" key="3">
    <source>
        <dbReference type="ARBA" id="ARBA00022553"/>
    </source>
</evidence>
<dbReference type="CDD" id="cd00082">
    <property type="entry name" value="HisKA"/>
    <property type="match status" value="1"/>
</dbReference>
<dbReference type="InterPro" id="IPR036890">
    <property type="entry name" value="HATPase_C_sf"/>
</dbReference>
<dbReference type="InterPro" id="IPR036097">
    <property type="entry name" value="HisK_dim/P_sf"/>
</dbReference>
<feature type="domain" description="Histidine kinase" evidence="11">
    <location>
        <begin position="171"/>
        <end position="389"/>
    </location>
</feature>
<feature type="transmembrane region" description="Helical" evidence="10">
    <location>
        <begin position="122"/>
        <end position="140"/>
    </location>
</feature>
<keyword evidence="10" id="KW-0812">Transmembrane</keyword>
<gene>
    <name evidence="12" type="ORF">HLH27_11185</name>
</gene>
<evidence type="ECO:0000256" key="10">
    <source>
        <dbReference type="SAM" id="Phobius"/>
    </source>
</evidence>
<keyword evidence="7" id="KW-0067">ATP-binding</keyword>
<name>A0A7W4KEN0_9PROT</name>
<evidence type="ECO:0000256" key="7">
    <source>
        <dbReference type="ARBA" id="ARBA00022840"/>
    </source>
</evidence>
<dbReference type="SUPFAM" id="SSF55874">
    <property type="entry name" value="ATPase domain of HSP90 chaperone/DNA topoisomerase II/histidine kinase"/>
    <property type="match status" value="1"/>
</dbReference>
<keyword evidence="3" id="KW-0597">Phosphoprotein</keyword>
<dbReference type="InterPro" id="IPR005467">
    <property type="entry name" value="His_kinase_dom"/>
</dbReference>
<evidence type="ECO:0000256" key="4">
    <source>
        <dbReference type="ARBA" id="ARBA00022679"/>
    </source>
</evidence>
<evidence type="ECO:0000256" key="8">
    <source>
        <dbReference type="ARBA" id="ARBA00023012"/>
    </source>
</evidence>
<keyword evidence="10" id="KW-0472">Membrane</keyword>
<evidence type="ECO:0000256" key="5">
    <source>
        <dbReference type="ARBA" id="ARBA00022741"/>
    </source>
</evidence>
<keyword evidence="8" id="KW-0902">Two-component regulatory system</keyword>